<comment type="caution">
    <text evidence="4">The sequence shown here is derived from an EMBL/GenBank/DDBJ whole genome shotgun (WGS) entry which is preliminary data.</text>
</comment>
<protein>
    <recommendedName>
        <fullName evidence="3">Acyl-CoA dehydrogenase/oxidase C-terminal domain-containing protein</fullName>
    </recommendedName>
</protein>
<dbReference type="PANTHER" id="PTHR48083:SF13">
    <property type="entry name" value="ACYL-COA DEHYDROGENASE FAMILY MEMBER 11"/>
    <property type="match status" value="1"/>
</dbReference>
<keyword evidence="1" id="KW-0285">Flavoprotein</keyword>
<keyword evidence="2" id="KW-0560">Oxidoreductase</keyword>
<reference evidence="4" key="1">
    <citation type="journal article" date="2023" name="Nat. Commun.">
        <title>Diploid and tetraploid genomes of Acorus and the evolution of monocots.</title>
        <authorList>
            <person name="Ma L."/>
            <person name="Liu K.W."/>
            <person name="Li Z."/>
            <person name="Hsiao Y.Y."/>
            <person name="Qi Y."/>
            <person name="Fu T."/>
            <person name="Tang G.D."/>
            <person name="Zhang D."/>
            <person name="Sun W.H."/>
            <person name="Liu D.K."/>
            <person name="Li Y."/>
            <person name="Chen G.Z."/>
            <person name="Liu X.D."/>
            <person name="Liao X.Y."/>
            <person name="Jiang Y.T."/>
            <person name="Yu X."/>
            <person name="Hao Y."/>
            <person name="Huang J."/>
            <person name="Zhao X.W."/>
            <person name="Ke S."/>
            <person name="Chen Y.Y."/>
            <person name="Wu W.L."/>
            <person name="Hsu J.L."/>
            <person name="Lin Y.F."/>
            <person name="Huang M.D."/>
            <person name="Li C.Y."/>
            <person name="Huang L."/>
            <person name="Wang Z.W."/>
            <person name="Zhao X."/>
            <person name="Zhong W.Y."/>
            <person name="Peng D.H."/>
            <person name="Ahmad S."/>
            <person name="Lan S."/>
            <person name="Zhang J.S."/>
            <person name="Tsai W.C."/>
            <person name="Van de Peer Y."/>
            <person name="Liu Z.J."/>
        </authorList>
    </citation>
    <scope>NUCLEOTIDE SEQUENCE</scope>
    <source>
        <strain evidence="4">CP</strain>
    </source>
</reference>
<dbReference type="Gene3D" id="1.20.140.10">
    <property type="entry name" value="Butyryl-CoA Dehydrogenase, subunit A, domain 3"/>
    <property type="match status" value="1"/>
</dbReference>
<dbReference type="Pfam" id="PF00441">
    <property type="entry name" value="Acyl-CoA_dh_1"/>
    <property type="match status" value="1"/>
</dbReference>
<sequence>MSILTSDLLRPVKPEHRFDEAVLFRYAAANPRTPSRGNSREFHSYINNGHGRSSGVMDPRCRIFHSHGESGKDRFYCCKADVMTPGVRIKGPLSVFGYDDAPNGHAERDVGAAERGMQLMVERAHQRRVFGNLIAEQGSFLSDVAKVAAPNIALKVLYQAIQIHGAAGISSKTALAHFWANAWTLRMTDGPGEVHLGTIAKFELRRARL</sequence>
<evidence type="ECO:0000259" key="3">
    <source>
        <dbReference type="Pfam" id="PF00441"/>
    </source>
</evidence>
<dbReference type="SUPFAM" id="SSF47203">
    <property type="entry name" value="Acyl-CoA dehydrogenase C-terminal domain-like"/>
    <property type="match status" value="1"/>
</dbReference>
<dbReference type="InterPro" id="IPR009075">
    <property type="entry name" value="AcylCo_DH/oxidase_C"/>
</dbReference>
<proteinExistence type="predicted"/>
<dbReference type="EMBL" id="JAUJYO010000005">
    <property type="protein sequence ID" value="KAK1317518.1"/>
    <property type="molecule type" value="Genomic_DNA"/>
</dbReference>
<evidence type="ECO:0000256" key="2">
    <source>
        <dbReference type="ARBA" id="ARBA00023002"/>
    </source>
</evidence>
<dbReference type="GO" id="GO:0033539">
    <property type="term" value="P:fatty acid beta-oxidation using acyl-CoA dehydrogenase"/>
    <property type="evidence" value="ECO:0007669"/>
    <property type="project" value="TreeGrafter"/>
</dbReference>
<keyword evidence="5" id="KW-1185">Reference proteome</keyword>
<evidence type="ECO:0000313" key="4">
    <source>
        <dbReference type="EMBL" id="KAK1317518.1"/>
    </source>
</evidence>
<reference evidence="4" key="2">
    <citation type="submission" date="2023-06" db="EMBL/GenBank/DDBJ databases">
        <authorList>
            <person name="Ma L."/>
            <person name="Liu K.-W."/>
            <person name="Li Z."/>
            <person name="Hsiao Y.-Y."/>
            <person name="Qi Y."/>
            <person name="Fu T."/>
            <person name="Tang G."/>
            <person name="Zhang D."/>
            <person name="Sun W.-H."/>
            <person name="Liu D.-K."/>
            <person name="Li Y."/>
            <person name="Chen G.-Z."/>
            <person name="Liu X.-D."/>
            <person name="Liao X.-Y."/>
            <person name="Jiang Y.-T."/>
            <person name="Yu X."/>
            <person name="Hao Y."/>
            <person name="Huang J."/>
            <person name="Zhao X.-W."/>
            <person name="Ke S."/>
            <person name="Chen Y.-Y."/>
            <person name="Wu W.-L."/>
            <person name="Hsu J.-L."/>
            <person name="Lin Y.-F."/>
            <person name="Huang M.-D."/>
            <person name="Li C.-Y."/>
            <person name="Huang L."/>
            <person name="Wang Z.-W."/>
            <person name="Zhao X."/>
            <person name="Zhong W.-Y."/>
            <person name="Peng D.-H."/>
            <person name="Ahmad S."/>
            <person name="Lan S."/>
            <person name="Zhang J.-S."/>
            <person name="Tsai W.-C."/>
            <person name="Van De Peer Y."/>
            <person name="Liu Z.-J."/>
        </authorList>
    </citation>
    <scope>NUCLEOTIDE SEQUENCE</scope>
    <source>
        <strain evidence="4">CP</strain>
        <tissue evidence="4">Leaves</tissue>
    </source>
</reference>
<dbReference type="InterPro" id="IPR050741">
    <property type="entry name" value="Acyl-CoA_dehydrogenase"/>
</dbReference>
<evidence type="ECO:0000256" key="1">
    <source>
        <dbReference type="ARBA" id="ARBA00022630"/>
    </source>
</evidence>
<dbReference type="GO" id="GO:0003995">
    <property type="term" value="F:acyl-CoA dehydrogenase activity"/>
    <property type="evidence" value="ECO:0007669"/>
    <property type="project" value="TreeGrafter"/>
</dbReference>
<dbReference type="PANTHER" id="PTHR48083">
    <property type="entry name" value="MEDIUM-CHAIN SPECIFIC ACYL-COA DEHYDROGENASE, MITOCHONDRIAL-RELATED"/>
    <property type="match status" value="1"/>
</dbReference>
<organism evidence="4 5">
    <name type="scientific">Acorus calamus</name>
    <name type="common">Sweet flag</name>
    <dbReference type="NCBI Taxonomy" id="4465"/>
    <lineage>
        <taxon>Eukaryota</taxon>
        <taxon>Viridiplantae</taxon>
        <taxon>Streptophyta</taxon>
        <taxon>Embryophyta</taxon>
        <taxon>Tracheophyta</taxon>
        <taxon>Spermatophyta</taxon>
        <taxon>Magnoliopsida</taxon>
        <taxon>Liliopsida</taxon>
        <taxon>Acoraceae</taxon>
        <taxon>Acorus</taxon>
    </lineage>
</organism>
<evidence type="ECO:0000313" key="5">
    <source>
        <dbReference type="Proteomes" id="UP001180020"/>
    </source>
</evidence>
<name>A0AAV9EUV5_ACOCL</name>
<dbReference type="AlphaFoldDB" id="A0AAV9EUV5"/>
<gene>
    <name evidence="4" type="ORF">QJS10_CPA05g00346</name>
</gene>
<feature type="domain" description="Acyl-CoA dehydrogenase/oxidase C-terminal" evidence="3">
    <location>
        <begin position="143"/>
        <end position="201"/>
    </location>
</feature>
<accession>A0AAV9EUV5</accession>
<dbReference type="Proteomes" id="UP001180020">
    <property type="component" value="Unassembled WGS sequence"/>
</dbReference>
<dbReference type="GO" id="GO:0005737">
    <property type="term" value="C:cytoplasm"/>
    <property type="evidence" value="ECO:0007669"/>
    <property type="project" value="TreeGrafter"/>
</dbReference>
<dbReference type="InterPro" id="IPR036250">
    <property type="entry name" value="AcylCo_DH-like_C"/>
</dbReference>